<feature type="region of interest" description="Disordered" evidence="1">
    <location>
        <begin position="586"/>
        <end position="605"/>
    </location>
</feature>
<dbReference type="Gene3D" id="2.60.120.40">
    <property type="match status" value="4"/>
</dbReference>
<feature type="signal peptide" evidence="2">
    <location>
        <begin position="1"/>
        <end position="27"/>
    </location>
</feature>
<evidence type="ECO:0000313" key="4">
    <source>
        <dbReference type="Proteomes" id="UP000318102"/>
    </source>
</evidence>
<keyword evidence="2" id="KW-0732">Signal</keyword>
<proteinExistence type="predicted"/>
<dbReference type="AlphaFoldDB" id="A0A559IX45"/>
<dbReference type="RefSeq" id="WP_144987410.1">
    <property type="nucleotide sequence ID" value="NZ_VNJK01000001.1"/>
</dbReference>
<name>A0A559IX45_9BACL</name>
<evidence type="ECO:0000256" key="2">
    <source>
        <dbReference type="SAM" id="SignalP"/>
    </source>
</evidence>
<reference evidence="3 4" key="1">
    <citation type="submission" date="2019-07" db="EMBL/GenBank/DDBJ databases">
        <authorList>
            <person name="Kim J."/>
        </authorList>
    </citation>
    <scope>NUCLEOTIDE SEQUENCE [LARGE SCALE GENOMIC DNA]</scope>
    <source>
        <strain evidence="3 4">N4</strain>
    </source>
</reference>
<accession>A0A559IX45</accession>
<dbReference type="Proteomes" id="UP000318102">
    <property type="component" value="Unassembled WGS sequence"/>
</dbReference>
<protein>
    <submittedName>
        <fullName evidence="3">Uncharacterized protein</fullName>
    </submittedName>
</protein>
<dbReference type="EMBL" id="VNJK01000001">
    <property type="protein sequence ID" value="TVX92189.1"/>
    <property type="molecule type" value="Genomic_DNA"/>
</dbReference>
<keyword evidence="4" id="KW-1185">Reference proteome</keyword>
<comment type="caution">
    <text evidence="3">The sequence shown here is derived from an EMBL/GenBank/DDBJ whole genome shotgun (WGS) entry which is preliminary data.</text>
</comment>
<dbReference type="OrthoDB" id="3333873at2"/>
<sequence>MKKLQRIVVFMLVSVLSMPLLLGNANAFNVDYLYDEAGKLVQTNDTQYVYDTNGNVTKKSDMMSYTASKGFSKIQGKSSWHYQEWDGKNYKDVAWSNDLGLWKGTNRWLMLTPTYQHPDGSDAVRKWIAPRSGTVTITGKVAKLDGQIHGDGVRVSIMKNNIPIWPSSGWKFIEYNDTKGVNVSVTTEVAKGDALYFIVNQNKTFDYDGTYWDPTITYTPSSYRASNDFSSIQNKNNWYFQEWDGQKYTDITWNTALNHWQGSGEWLRIGTDFQHPDGSDSARKWIAPRSGAIEITGKVAKSDGQTLGDGVRVKVMKNNSQIWPSSGWQVIEHDDTKGFQISITAEVAKGDALYFIVNQNKTIDYDGTYWDPKISYIPLSQKASDGYSKVQGKNNWSYQEWDGKQYKNIAWDHFLNHWKGNNKWLRVTKNSQHPDESDSVRKWIAPKGGKIDISGKVAKLEGEIQGDGVRVKVMKNSNPIWPSSGWQVIEHNDTKGVQVSVTTEVQKGDAIYFIVNQNTTIDYDGTYWDPIISYVPLTYKASAGFAKIQGEGSWQYQEWDGTNFKNMTWNDDWRMWKGSQEWLSVSGDSQHPAGNNSVRKWTSPKSGNISITGKVSKAEGQILGDGVRVKVMKNNSQIWPSTGWQVIAHDDTKGVNVSIATEVAKGDAIYFIVNQIETIDYDSTYWDPVIHLEPHISAK</sequence>
<organism evidence="3 4">
    <name type="scientific">Paenibacillus agilis</name>
    <dbReference type="NCBI Taxonomy" id="3020863"/>
    <lineage>
        <taxon>Bacteria</taxon>
        <taxon>Bacillati</taxon>
        <taxon>Bacillota</taxon>
        <taxon>Bacilli</taxon>
        <taxon>Bacillales</taxon>
        <taxon>Paenibacillaceae</taxon>
        <taxon>Paenibacillus</taxon>
    </lineage>
</organism>
<evidence type="ECO:0000256" key="1">
    <source>
        <dbReference type="SAM" id="MobiDB-lite"/>
    </source>
</evidence>
<feature type="chain" id="PRO_5022173699" evidence="2">
    <location>
        <begin position="28"/>
        <end position="699"/>
    </location>
</feature>
<gene>
    <name evidence="3" type="ORF">FPZ44_03425</name>
</gene>
<evidence type="ECO:0000313" key="3">
    <source>
        <dbReference type="EMBL" id="TVX92189.1"/>
    </source>
</evidence>
<dbReference type="InterPro" id="IPR008983">
    <property type="entry name" value="Tumour_necrosis_fac-like_dom"/>
</dbReference>